<keyword evidence="2" id="KW-1185">Reference proteome</keyword>
<dbReference type="AlphaFoldDB" id="A0A9P0HJZ5"/>
<gene>
    <name evidence="1" type="ORF">NEZAVI_LOCUS12010</name>
</gene>
<protein>
    <submittedName>
        <fullName evidence="1">Uncharacterized protein</fullName>
    </submittedName>
</protein>
<organism evidence="1 2">
    <name type="scientific">Nezara viridula</name>
    <name type="common">Southern green stink bug</name>
    <name type="synonym">Cimex viridulus</name>
    <dbReference type="NCBI Taxonomy" id="85310"/>
    <lineage>
        <taxon>Eukaryota</taxon>
        <taxon>Metazoa</taxon>
        <taxon>Ecdysozoa</taxon>
        <taxon>Arthropoda</taxon>
        <taxon>Hexapoda</taxon>
        <taxon>Insecta</taxon>
        <taxon>Pterygota</taxon>
        <taxon>Neoptera</taxon>
        <taxon>Paraneoptera</taxon>
        <taxon>Hemiptera</taxon>
        <taxon>Heteroptera</taxon>
        <taxon>Panheteroptera</taxon>
        <taxon>Pentatomomorpha</taxon>
        <taxon>Pentatomoidea</taxon>
        <taxon>Pentatomidae</taxon>
        <taxon>Pentatominae</taxon>
        <taxon>Nezara</taxon>
    </lineage>
</organism>
<dbReference type="OrthoDB" id="10499779at2759"/>
<reference evidence="1" key="1">
    <citation type="submission" date="2022-01" db="EMBL/GenBank/DDBJ databases">
        <authorList>
            <person name="King R."/>
        </authorList>
    </citation>
    <scope>NUCLEOTIDE SEQUENCE</scope>
</reference>
<proteinExistence type="predicted"/>
<dbReference type="EMBL" id="OV725081">
    <property type="protein sequence ID" value="CAH1403398.1"/>
    <property type="molecule type" value="Genomic_DNA"/>
</dbReference>
<name>A0A9P0HJZ5_NEZVI</name>
<sequence>MPLTSRPDASDPEDVMLRKHVTGRRNVQQMLLFLYLLQTKKVPEIKLMFTPFCSVADQLGHGAAVTSCSLGAPRLPTSSLLKEDEIYRRL</sequence>
<evidence type="ECO:0000313" key="2">
    <source>
        <dbReference type="Proteomes" id="UP001152798"/>
    </source>
</evidence>
<dbReference type="Proteomes" id="UP001152798">
    <property type="component" value="Chromosome 5"/>
</dbReference>
<accession>A0A9P0HJZ5</accession>
<evidence type="ECO:0000313" key="1">
    <source>
        <dbReference type="EMBL" id="CAH1403398.1"/>
    </source>
</evidence>